<sequence>MNIYNTFDATIANEMKEPSSNISVNSESSSKLSTLTPLSKNVSNFSDEDLNDPNHLLSKMMQNIKLHEPAKNSYKRLSTTQDDLTNKIAYHMKEILELIGEDPSREGLLDTPKRYAKAMLHYTKGYTDDLKEVINNALFESESDEDMIIVKNINFHSSCEHHLAPFFGTCSIGYIPNGKIIGLSKFARIVEVCSRRLQVQERLGRDILNIIIDNLNPKFVVVTIEAEHMCMTARGVQKQGTKTITKVCESTFEDKREKKEALNEFFVLYNSMK</sequence>
<dbReference type="HAMAP" id="MF_00223">
    <property type="entry name" value="FolE"/>
    <property type="match status" value="1"/>
</dbReference>
<dbReference type="Gene3D" id="3.30.1130.10">
    <property type="match status" value="1"/>
</dbReference>
<dbReference type="NCBIfam" id="NF006826">
    <property type="entry name" value="PRK09347.1-3"/>
    <property type="match status" value="1"/>
</dbReference>
<dbReference type="STRING" id="29833.A0A1E5S018"/>
<feature type="domain" description="GTP cyclohydrolase I" evidence="9">
    <location>
        <begin position="89"/>
        <end position="262"/>
    </location>
</feature>
<name>A0A1E5S018_HANUV</name>
<dbReference type="GO" id="GO:0005737">
    <property type="term" value="C:cytoplasm"/>
    <property type="evidence" value="ECO:0007669"/>
    <property type="project" value="TreeGrafter"/>
</dbReference>
<dbReference type="Pfam" id="PF01227">
    <property type="entry name" value="GTP_cyclohydroI"/>
    <property type="match status" value="1"/>
</dbReference>
<dbReference type="VEuPathDB" id="FungiDB:AWRI3580_g133"/>
<dbReference type="InterPro" id="IPR001474">
    <property type="entry name" value="GTP_CycHdrlase_I"/>
</dbReference>
<reference evidence="11" key="1">
    <citation type="journal article" date="2016" name="Genome Announc.">
        <title>Genome sequences of three species of Hanseniaspora isolated from spontaneous wine fermentations.</title>
        <authorList>
            <person name="Sternes P.R."/>
            <person name="Lee D."/>
            <person name="Kutyna D.R."/>
            <person name="Borneman A.R."/>
        </authorList>
    </citation>
    <scope>NUCLEOTIDE SEQUENCE [LARGE SCALE GENOMIC DNA]</scope>
    <source>
        <strain evidence="11">AWRI3580</strain>
    </source>
</reference>
<dbReference type="AlphaFoldDB" id="A0A1E5S018"/>
<proteinExistence type="inferred from homology"/>
<dbReference type="InterPro" id="IPR043133">
    <property type="entry name" value="GTP-CH-I_C/QueF"/>
</dbReference>
<dbReference type="PANTHER" id="PTHR11109">
    <property type="entry name" value="GTP CYCLOHYDROLASE I"/>
    <property type="match status" value="1"/>
</dbReference>
<dbReference type="GO" id="GO:0046654">
    <property type="term" value="P:tetrahydrofolate biosynthetic process"/>
    <property type="evidence" value="ECO:0007669"/>
    <property type="project" value="InterPro"/>
</dbReference>
<dbReference type="GO" id="GO:0006729">
    <property type="term" value="P:tetrahydrobiopterin biosynthetic process"/>
    <property type="evidence" value="ECO:0007669"/>
    <property type="project" value="TreeGrafter"/>
</dbReference>
<dbReference type="InterPro" id="IPR018234">
    <property type="entry name" value="GTP_CycHdrlase_I_CS"/>
</dbReference>
<dbReference type="Gene3D" id="1.10.286.10">
    <property type="match status" value="1"/>
</dbReference>
<dbReference type="UniPathway" id="UPA00848">
    <property type="reaction ID" value="UER00151"/>
</dbReference>
<protein>
    <recommendedName>
        <fullName evidence="5">GTP cyclohydrolase 1</fullName>
        <ecNumber evidence="4">3.5.4.16</ecNumber>
    </recommendedName>
    <alternativeName>
        <fullName evidence="8">GTP cyclohydrolase I</fullName>
    </alternativeName>
</protein>
<evidence type="ECO:0000256" key="8">
    <source>
        <dbReference type="ARBA" id="ARBA00030854"/>
    </source>
</evidence>
<dbReference type="SUPFAM" id="SSF55620">
    <property type="entry name" value="Tetrahydrobiopterin biosynthesis enzymes-like"/>
    <property type="match status" value="1"/>
</dbReference>
<dbReference type="GO" id="GO:0003934">
    <property type="term" value="F:GTP cyclohydrolase I activity"/>
    <property type="evidence" value="ECO:0007669"/>
    <property type="project" value="UniProtKB-EC"/>
</dbReference>
<comment type="similarity">
    <text evidence="3">Belongs to the GTP cyclohydrolase I family.</text>
</comment>
<dbReference type="NCBIfam" id="TIGR00063">
    <property type="entry name" value="folE"/>
    <property type="match status" value="1"/>
</dbReference>
<dbReference type="InterPro" id="IPR043134">
    <property type="entry name" value="GTP-CH-I_N"/>
</dbReference>
<dbReference type="EMBL" id="LPNN01000001">
    <property type="protein sequence ID" value="OEJ92580.1"/>
    <property type="molecule type" value="Genomic_DNA"/>
</dbReference>
<dbReference type="FunFam" id="3.30.1130.10:FF:000001">
    <property type="entry name" value="GTP cyclohydrolase 1"/>
    <property type="match status" value="1"/>
</dbReference>
<evidence type="ECO:0000256" key="5">
    <source>
        <dbReference type="ARBA" id="ARBA00017272"/>
    </source>
</evidence>
<evidence type="ECO:0000313" key="11">
    <source>
        <dbReference type="Proteomes" id="UP000095358"/>
    </source>
</evidence>
<evidence type="ECO:0000256" key="2">
    <source>
        <dbReference type="ARBA" id="ARBA00005080"/>
    </source>
</evidence>
<keyword evidence="6 10" id="KW-0378">Hydrolase</keyword>
<dbReference type="GO" id="GO:0008270">
    <property type="term" value="F:zinc ion binding"/>
    <property type="evidence" value="ECO:0007669"/>
    <property type="project" value="TreeGrafter"/>
</dbReference>
<evidence type="ECO:0000256" key="3">
    <source>
        <dbReference type="ARBA" id="ARBA00008085"/>
    </source>
</evidence>
<comment type="pathway">
    <text evidence="2">Cofactor biosynthesis; 7,8-dihydroneopterin triphosphate biosynthesis; 7,8-dihydroneopterin triphosphate from GTP: step 1/1.</text>
</comment>
<dbReference type="Proteomes" id="UP000095358">
    <property type="component" value="Unassembled WGS sequence"/>
</dbReference>
<dbReference type="InterPro" id="IPR020602">
    <property type="entry name" value="GTP_CycHdrlase_I_dom"/>
</dbReference>
<dbReference type="PROSITE" id="PS00859">
    <property type="entry name" value="GTP_CYCLOHYDROL_1_1"/>
    <property type="match status" value="1"/>
</dbReference>
<dbReference type="GO" id="GO:0046656">
    <property type="term" value="P:folic acid biosynthetic process"/>
    <property type="evidence" value="ECO:0007669"/>
    <property type="project" value="UniProtKB-KW"/>
</dbReference>
<organism evidence="10 11">
    <name type="scientific">Hanseniaspora uvarum</name>
    <name type="common">Yeast</name>
    <name type="synonym">Kloeckera apiculata</name>
    <dbReference type="NCBI Taxonomy" id="29833"/>
    <lineage>
        <taxon>Eukaryota</taxon>
        <taxon>Fungi</taxon>
        <taxon>Dikarya</taxon>
        <taxon>Ascomycota</taxon>
        <taxon>Saccharomycotina</taxon>
        <taxon>Saccharomycetes</taxon>
        <taxon>Saccharomycodales</taxon>
        <taxon>Saccharomycodaceae</taxon>
        <taxon>Hanseniaspora</taxon>
    </lineage>
</organism>
<dbReference type="PANTHER" id="PTHR11109:SF7">
    <property type="entry name" value="GTP CYCLOHYDROLASE 1"/>
    <property type="match status" value="1"/>
</dbReference>
<dbReference type="EC" id="3.5.4.16" evidence="4"/>
<comment type="catalytic activity">
    <reaction evidence="1">
        <text>GTP + H2O = 7,8-dihydroneopterin 3'-triphosphate + formate + H(+)</text>
        <dbReference type="Rhea" id="RHEA:17473"/>
        <dbReference type="ChEBI" id="CHEBI:15377"/>
        <dbReference type="ChEBI" id="CHEBI:15378"/>
        <dbReference type="ChEBI" id="CHEBI:15740"/>
        <dbReference type="ChEBI" id="CHEBI:37565"/>
        <dbReference type="ChEBI" id="CHEBI:58462"/>
        <dbReference type="EC" id="3.5.4.16"/>
    </reaction>
</comment>
<keyword evidence="7" id="KW-0289">Folate biosynthesis</keyword>
<dbReference type="OrthoDB" id="3971051at2759"/>
<evidence type="ECO:0000259" key="9">
    <source>
        <dbReference type="Pfam" id="PF01227"/>
    </source>
</evidence>
<evidence type="ECO:0000256" key="7">
    <source>
        <dbReference type="ARBA" id="ARBA00022909"/>
    </source>
</evidence>
<dbReference type="NCBIfam" id="NF006825">
    <property type="entry name" value="PRK09347.1-2"/>
    <property type="match status" value="1"/>
</dbReference>
<evidence type="ECO:0000256" key="4">
    <source>
        <dbReference type="ARBA" id="ARBA00012715"/>
    </source>
</evidence>
<evidence type="ECO:0000313" key="10">
    <source>
        <dbReference type="EMBL" id="OEJ92580.1"/>
    </source>
</evidence>
<gene>
    <name evidence="10" type="ORF">AWRI3580_g133</name>
</gene>
<accession>A0A1E5S018</accession>
<comment type="caution">
    <text evidence="10">The sequence shown here is derived from an EMBL/GenBank/DDBJ whole genome shotgun (WGS) entry which is preliminary data.</text>
</comment>
<keyword evidence="11" id="KW-1185">Reference proteome</keyword>
<dbReference type="GO" id="GO:0005525">
    <property type="term" value="F:GTP binding"/>
    <property type="evidence" value="ECO:0007669"/>
    <property type="project" value="TreeGrafter"/>
</dbReference>
<evidence type="ECO:0000256" key="1">
    <source>
        <dbReference type="ARBA" id="ARBA00001052"/>
    </source>
</evidence>
<evidence type="ECO:0000256" key="6">
    <source>
        <dbReference type="ARBA" id="ARBA00022801"/>
    </source>
</evidence>